<dbReference type="PROSITE" id="PS50173">
    <property type="entry name" value="UMUC"/>
    <property type="match status" value="1"/>
</dbReference>
<keyword evidence="4" id="KW-0235">DNA replication</keyword>
<dbReference type="Gene3D" id="3.30.70.270">
    <property type="match status" value="1"/>
</dbReference>
<dbReference type="InterPro" id="IPR043128">
    <property type="entry name" value="Rev_trsase/Diguanyl_cyclase"/>
</dbReference>
<dbReference type="SUPFAM" id="SSF56672">
    <property type="entry name" value="DNA/RNA polymerases"/>
    <property type="match status" value="1"/>
</dbReference>
<evidence type="ECO:0000256" key="5">
    <source>
        <dbReference type="ARBA" id="ARBA00022932"/>
    </source>
</evidence>
<keyword evidence="5" id="KW-0239">DNA-directed DNA polymerase</keyword>
<evidence type="ECO:0000313" key="9">
    <source>
        <dbReference type="Proteomes" id="UP000192085"/>
    </source>
</evidence>
<evidence type="ECO:0000256" key="4">
    <source>
        <dbReference type="ARBA" id="ARBA00022705"/>
    </source>
</evidence>
<evidence type="ECO:0000256" key="2">
    <source>
        <dbReference type="ARBA" id="ARBA00022457"/>
    </source>
</evidence>
<dbReference type="GO" id="GO:0006281">
    <property type="term" value="P:DNA repair"/>
    <property type="evidence" value="ECO:0007669"/>
    <property type="project" value="InterPro"/>
</dbReference>
<dbReference type="Proteomes" id="UP000192085">
    <property type="component" value="Plasmid p275D"/>
</dbReference>
<dbReference type="AlphaFoldDB" id="A0A1V0NCI8"/>
<name>A0A1V0NCI8_LACLL</name>
<dbReference type="Pfam" id="PF00817">
    <property type="entry name" value="IMS"/>
    <property type="match status" value="1"/>
</dbReference>
<keyword evidence="8" id="KW-0614">Plasmid</keyword>
<dbReference type="Pfam" id="PF11798">
    <property type="entry name" value="IMS_HHH"/>
    <property type="match status" value="1"/>
</dbReference>
<dbReference type="GO" id="GO:0003684">
    <property type="term" value="F:damaged DNA binding"/>
    <property type="evidence" value="ECO:0007669"/>
    <property type="project" value="InterPro"/>
</dbReference>
<dbReference type="Pfam" id="PF11799">
    <property type="entry name" value="IMS_C"/>
    <property type="match status" value="1"/>
</dbReference>
<dbReference type="GO" id="GO:0003887">
    <property type="term" value="F:DNA-directed DNA polymerase activity"/>
    <property type="evidence" value="ECO:0007669"/>
    <property type="project" value="UniProtKB-KW"/>
</dbReference>
<dbReference type="Gene3D" id="1.10.150.20">
    <property type="entry name" value="5' to 3' exonuclease, C-terminal subdomain"/>
    <property type="match status" value="1"/>
</dbReference>
<dbReference type="PANTHER" id="PTHR11076:SF35">
    <property type="entry name" value="DNA REPAIR PROTEIN HOMOLOG YOBH"/>
    <property type="match status" value="1"/>
</dbReference>
<organism evidence="8 9">
    <name type="scientific">Lactococcus lactis subsp. lactis</name>
    <name type="common">Streptococcus lactis</name>
    <dbReference type="NCBI Taxonomy" id="1360"/>
    <lineage>
        <taxon>Bacteria</taxon>
        <taxon>Bacillati</taxon>
        <taxon>Bacillota</taxon>
        <taxon>Bacilli</taxon>
        <taxon>Lactobacillales</taxon>
        <taxon>Streptococcaceae</taxon>
        <taxon>Lactococcus</taxon>
    </lineage>
</organism>
<accession>A0A1V0NCI8</accession>
<dbReference type="Gene3D" id="3.30.1490.100">
    <property type="entry name" value="DNA polymerase, Y-family, little finger domain"/>
    <property type="match status" value="1"/>
</dbReference>
<dbReference type="CDD" id="cd01700">
    <property type="entry name" value="PolY_Pol_V_umuC"/>
    <property type="match status" value="1"/>
</dbReference>
<dbReference type="InterPro" id="IPR050116">
    <property type="entry name" value="DNA_polymerase-Y"/>
</dbReference>
<keyword evidence="6" id="KW-0812">Transmembrane</keyword>
<sequence length="601" mass="69196">MENFATEPIFSIFLKPNLITLLKGTKPTPVHQKTFDSFFDRLALSIYPFFILVLFQMIICLTLLYQKHRKDVEGLRISLKYSKLSVLVFISIVFHSKKRYNISKTDIFDLGGTMEQLKLNKYFDYSLEPRRAILFQDVKSNYASIECVQRNLNPLTTSLCVMSRADHSKGLTLASSPTFKKVFGMKNVSRASDLPFLIETRKFNYPQWYRTHTDIHGQRTEPTLQYVAFIESWAKRTWIVPPQMQLYVDYKIEVTDILTNYTSIDEIHSYSIDESFLDITESLNFFYPEIKNRYEQMNRIALDLQREIRDKLGLYVTVGMGDNPLLAKLAMDNYAKHNDNMRALIRYEDVPNKLWTIPKMTDFWGIGKRTEKRLNKLGITSIKELANADPLLLKQKLGTIGLQHFFHANGIDESNVREKYTPKSTSFSNSQILPRDYHKQREIELVIKEMAENLAIRLRKGGKLASNLSLYAGAASTSEYSSVKVSRNIEATQNTEELQDLAISLFREKYQGGAIRQIGISGNQLSDSCVKQLSLFESVQENQINKKQESLQKAIDEIRETFDFLSIQKASSLSEGSRVIYRNKLIGGHAASQDKEEKDVS</sequence>
<dbReference type="GO" id="GO:0005829">
    <property type="term" value="C:cytosol"/>
    <property type="evidence" value="ECO:0007669"/>
    <property type="project" value="TreeGrafter"/>
</dbReference>
<keyword evidence="2" id="KW-0515">Mutator protein</keyword>
<gene>
    <name evidence="8" type="ORF">LL275_pD57</name>
</gene>
<evidence type="ECO:0000256" key="1">
    <source>
        <dbReference type="ARBA" id="ARBA00010945"/>
    </source>
</evidence>
<evidence type="ECO:0000256" key="3">
    <source>
        <dbReference type="ARBA" id="ARBA00022695"/>
    </source>
</evidence>
<keyword evidence="5" id="KW-0808">Transferase</keyword>
<dbReference type="SUPFAM" id="SSF100879">
    <property type="entry name" value="Lesion bypass DNA polymerase (Y-family), little finger domain"/>
    <property type="match status" value="1"/>
</dbReference>
<dbReference type="InterPro" id="IPR001126">
    <property type="entry name" value="UmuC"/>
</dbReference>
<dbReference type="PANTHER" id="PTHR11076">
    <property type="entry name" value="DNA REPAIR POLYMERASE UMUC / TRANSFERASE FAMILY MEMBER"/>
    <property type="match status" value="1"/>
</dbReference>
<protein>
    <submittedName>
        <fullName evidence="8">DNA polymerase IV</fullName>
    </submittedName>
</protein>
<dbReference type="GO" id="GO:0042276">
    <property type="term" value="P:error-prone translesion synthesis"/>
    <property type="evidence" value="ECO:0007669"/>
    <property type="project" value="TreeGrafter"/>
</dbReference>
<dbReference type="GO" id="GO:0006260">
    <property type="term" value="P:DNA replication"/>
    <property type="evidence" value="ECO:0007669"/>
    <property type="project" value="UniProtKB-KW"/>
</dbReference>
<dbReference type="GO" id="GO:0009432">
    <property type="term" value="P:SOS response"/>
    <property type="evidence" value="ECO:0007669"/>
    <property type="project" value="TreeGrafter"/>
</dbReference>
<reference evidence="8 9" key="1">
    <citation type="journal article" date="2017" name="BMC Genomics">
        <title>Comparative and functional genomics of the Lactococcus lactis taxon; insights into evolution and niche adaptation.</title>
        <authorList>
            <person name="Kelleher P."/>
            <person name="Bottacini F."/>
            <person name="Mahony J."/>
            <person name="Kilcawley K.N."/>
            <person name="van Sinderen D."/>
        </authorList>
    </citation>
    <scope>NUCLEOTIDE SEQUENCE [LARGE SCALE GENOMIC DNA]</scope>
    <source>
        <strain evidence="8 9">275</strain>
        <plasmid evidence="9">p275d</plasmid>
    </source>
</reference>
<keyword evidence="6" id="KW-0472">Membrane</keyword>
<keyword evidence="6" id="KW-1133">Transmembrane helix</keyword>
<dbReference type="EMBL" id="CP016702">
    <property type="protein sequence ID" value="ARD97635.1"/>
    <property type="molecule type" value="Genomic_DNA"/>
</dbReference>
<proteinExistence type="inferred from homology"/>
<dbReference type="InterPro" id="IPR024728">
    <property type="entry name" value="PolY_HhH_motif"/>
</dbReference>
<evidence type="ECO:0000259" key="7">
    <source>
        <dbReference type="PROSITE" id="PS50173"/>
    </source>
</evidence>
<geneLocation type="plasmid" evidence="9">
    <name>p275d</name>
</geneLocation>
<evidence type="ECO:0000256" key="6">
    <source>
        <dbReference type="SAM" id="Phobius"/>
    </source>
</evidence>
<keyword evidence="3" id="KW-0548">Nucleotidyltransferase</keyword>
<feature type="transmembrane region" description="Helical" evidence="6">
    <location>
        <begin position="77"/>
        <end position="94"/>
    </location>
</feature>
<evidence type="ECO:0000313" key="8">
    <source>
        <dbReference type="EMBL" id="ARD97635.1"/>
    </source>
</evidence>
<dbReference type="InterPro" id="IPR036775">
    <property type="entry name" value="DNA_pol_Y-fam_lit_finger_sf"/>
</dbReference>
<dbReference type="InterPro" id="IPR017961">
    <property type="entry name" value="DNA_pol_Y-fam_little_finger"/>
</dbReference>
<comment type="similarity">
    <text evidence="1">Belongs to the DNA polymerase type-Y family.</text>
</comment>
<feature type="transmembrane region" description="Helical" evidence="6">
    <location>
        <begin position="46"/>
        <end position="65"/>
    </location>
</feature>
<dbReference type="InterPro" id="IPR043502">
    <property type="entry name" value="DNA/RNA_pol_sf"/>
</dbReference>
<feature type="domain" description="UmuC" evidence="7">
    <location>
        <begin position="133"/>
        <end position="367"/>
    </location>
</feature>